<dbReference type="Gene3D" id="3.80.10.10">
    <property type="entry name" value="Ribonuclease Inhibitor"/>
    <property type="match status" value="1"/>
</dbReference>
<comment type="caution">
    <text evidence="1">The sequence shown here is derived from an EMBL/GenBank/DDBJ whole genome shotgun (WGS) entry which is preliminary data.</text>
</comment>
<name>A0ABP9Y2W1_9FUNG</name>
<reference evidence="1 2" key="1">
    <citation type="submission" date="2024-04" db="EMBL/GenBank/DDBJ databases">
        <title>genome sequences of Mucor flavus KT1a and Helicostylum pulchrum KT1b strains isolation_sourced from the surface of a dry-aged beef.</title>
        <authorList>
            <person name="Toyotome T."/>
            <person name="Hosono M."/>
            <person name="Torimaru M."/>
            <person name="Fukuda K."/>
            <person name="Mikami N."/>
        </authorList>
    </citation>
    <scope>NUCLEOTIDE SEQUENCE [LARGE SCALE GENOMIC DNA]</scope>
    <source>
        <strain evidence="1 2">KT1b</strain>
    </source>
</reference>
<protein>
    <submittedName>
        <fullName evidence="1">Uncharacterized protein</fullName>
    </submittedName>
</protein>
<accession>A0ABP9Y2W1</accession>
<dbReference type="Proteomes" id="UP001476247">
    <property type="component" value="Unassembled WGS sequence"/>
</dbReference>
<evidence type="ECO:0000313" key="2">
    <source>
        <dbReference type="Proteomes" id="UP001476247"/>
    </source>
</evidence>
<dbReference type="EMBL" id="BAABUJ010000018">
    <property type="protein sequence ID" value="GAA5801344.1"/>
    <property type="molecule type" value="Genomic_DNA"/>
</dbReference>
<dbReference type="InterPro" id="IPR032675">
    <property type="entry name" value="LRR_dom_sf"/>
</dbReference>
<proteinExistence type="predicted"/>
<organism evidence="1 2">
    <name type="scientific">Helicostylum pulchrum</name>
    <dbReference type="NCBI Taxonomy" id="562976"/>
    <lineage>
        <taxon>Eukaryota</taxon>
        <taxon>Fungi</taxon>
        <taxon>Fungi incertae sedis</taxon>
        <taxon>Mucoromycota</taxon>
        <taxon>Mucoromycotina</taxon>
        <taxon>Mucoromycetes</taxon>
        <taxon>Mucorales</taxon>
        <taxon>Mucorineae</taxon>
        <taxon>Mucoraceae</taxon>
        <taxon>Helicostylum</taxon>
    </lineage>
</organism>
<sequence>MTTSYLLDTDMQHIKNISVISPIIFFSDNFTYDLYFLVCYKFRDSISHLIIDYIGSNFQQIDILNSLADFRQLTQLEFRNSHSTNLTPSHVLDRCPKLKYLKYVSDFQVSESVMLHLLGKNNVISLNFAASLRYLNLRLPSLSAMYTRYLVDYFPNQLKDSSISISRQNIFSWIDIVGMELALKLMEKIGRIKETYISFDLNDRYEVQTNDETKMTKYFRLLNVFRGNRQTHCTAYFSELIDVEKTNFSFSYVTNGRLFATYGLHDDDFLGPNGDLDLPDKISSTIGPEIFNILKFNISSIYGDVIYRTLSYSLLSCPKLEKFHFTYEYPYRCLVSFLGYKHREDPTSSTLTKGNFNFLEMAFISSAQCYFDLVTAYLHGIEALSLKMYDWNRANNDSVLDLRGFKKLKNFTYKSVTEYSENNDSDQENDFVLIRSTNGKERYYYLDEEKNKNPQVEYNKNPTTPCLTVFCDASVSFDFCKGITF</sequence>
<evidence type="ECO:0000313" key="1">
    <source>
        <dbReference type="EMBL" id="GAA5801344.1"/>
    </source>
</evidence>
<keyword evidence="2" id="KW-1185">Reference proteome</keyword>
<gene>
    <name evidence="1" type="ORF">HPULCUR_006790</name>
</gene>